<dbReference type="InterPro" id="IPR002763">
    <property type="entry name" value="DUF72"/>
</dbReference>
<reference evidence="1" key="1">
    <citation type="journal article" date="2014" name="Front. Microbiol.">
        <title>High frequency of phylogenetically diverse reductive dehalogenase-homologous genes in deep subseafloor sedimentary metagenomes.</title>
        <authorList>
            <person name="Kawai M."/>
            <person name="Futagami T."/>
            <person name="Toyoda A."/>
            <person name="Takaki Y."/>
            <person name="Nishi S."/>
            <person name="Hori S."/>
            <person name="Arai W."/>
            <person name="Tsubouchi T."/>
            <person name="Morono Y."/>
            <person name="Uchiyama I."/>
            <person name="Ito T."/>
            <person name="Fujiyama A."/>
            <person name="Inagaki F."/>
            <person name="Takami H."/>
        </authorList>
    </citation>
    <scope>NUCLEOTIDE SEQUENCE</scope>
    <source>
        <strain evidence="1">Expedition CK06-06</strain>
    </source>
</reference>
<dbReference type="EMBL" id="BARV01006622">
    <property type="protein sequence ID" value="GAI15245.1"/>
    <property type="molecule type" value="Genomic_DNA"/>
</dbReference>
<dbReference type="AlphaFoldDB" id="X1MKK7"/>
<dbReference type="Gene3D" id="3.20.20.410">
    <property type="entry name" value="Protein of unknown function UPF0759"/>
    <property type="match status" value="1"/>
</dbReference>
<name>X1MKK7_9ZZZZ</name>
<dbReference type="PANTHER" id="PTHR30348:SF13">
    <property type="entry name" value="UPF0759 PROTEIN YUNF"/>
    <property type="match status" value="1"/>
</dbReference>
<evidence type="ECO:0008006" key="2">
    <source>
        <dbReference type="Google" id="ProtNLM"/>
    </source>
</evidence>
<proteinExistence type="predicted"/>
<sequence>MISVGTSGFSYNGWKGVFYPEGTRAGDYLSYYKDYFSTVEINSTYYGIPKARVFENMVSNTPDNFEFIVKANKATTHELSDRDVFGTFNESILPLKEAGRLSGILAQFPWGFRNDEKNRQYLTELGDRYRETPFFVEFRHNSWNRDEIYDFMKSQELHFVSVDEPQIGEMMPPVARATGDLAYIRFHGRNDRTWWGKSGDRYDYDYNAGELGEWIEKIELLEKTVWKIYAFFNNCHKGYAVRNALMFKKMLERKGKKA</sequence>
<dbReference type="SUPFAM" id="SSF117396">
    <property type="entry name" value="TM1631-like"/>
    <property type="match status" value="1"/>
</dbReference>
<comment type="caution">
    <text evidence="1">The sequence shown here is derived from an EMBL/GenBank/DDBJ whole genome shotgun (WGS) entry which is preliminary data.</text>
</comment>
<evidence type="ECO:0000313" key="1">
    <source>
        <dbReference type="EMBL" id="GAI15245.1"/>
    </source>
</evidence>
<dbReference type="InterPro" id="IPR036520">
    <property type="entry name" value="UPF0759_sf"/>
</dbReference>
<protein>
    <recommendedName>
        <fullName evidence="2">DUF72 domain-containing protein</fullName>
    </recommendedName>
</protein>
<dbReference type="Pfam" id="PF01904">
    <property type="entry name" value="DUF72"/>
    <property type="match status" value="1"/>
</dbReference>
<organism evidence="1">
    <name type="scientific">marine sediment metagenome</name>
    <dbReference type="NCBI Taxonomy" id="412755"/>
    <lineage>
        <taxon>unclassified sequences</taxon>
        <taxon>metagenomes</taxon>
        <taxon>ecological metagenomes</taxon>
    </lineage>
</organism>
<gene>
    <name evidence="1" type="ORF">S06H3_13551</name>
</gene>
<dbReference type="PANTHER" id="PTHR30348">
    <property type="entry name" value="UNCHARACTERIZED PROTEIN YECE"/>
    <property type="match status" value="1"/>
</dbReference>
<accession>X1MKK7</accession>